<sequence>MPASNGFTRLVNYFVIVWAFLEMWNAKGFRKIRWPLTTSRTTLRFSARSLVFVFDMLYSFC</sequence>
<dbReference type="EMBL" id="JADNRY010000270">
    <property type="protein sequence ID" value="KAF9059929.1"/>
    <property type="molecule type" value="Genomic_DNA"/>
</dbReference>
<keyword evidence="2" id="KW-1185">Reference proteome</keyword>
<evidence type="ECO:0000313" key="1">
    <source>
        <dbReference type="EMBL" id="KAF9059929.1"/>
    </source>
</evidence>
<dbReference type="Proteomes" id="UP000772434">
    <property type="component" value="Unassembled WGS sequence"/>
</dbReference>
<accession>A0A9P5TZ59</accession>
<dbReference type="AlphaFoldDB" id="A0A9P5TZ59"/>
<evidence type="ECO:0000313" key="2">
    <source>
        <dbReference type="Proteomes" id="UP000772434"/>
    </source>
</evidence>
<reference evidence="1" key="1">
    <citation type="submission" date="2020-11" db="EMBL/GenBank/DDBJ databases">
        <authorList>
            <consortium name="DOE Joint Genome Institute"/>
            <person name="Ahrendt S."/>
            <person name="Riley R."/>
            <person name="Andreopoulos W."/>
            <person name="Labutti K."/>
            <person name="Pangilinan J."/>
            <person name="Ruiz-Duenas F.J."/>
            <person name="Barrasa J.M."/>
            <person name="Sanchez-Garcia M."/>
            <person name="Camarero S."/>
            <person name="Miyauchi S."/>
            <person name="Serrano A."/>
            <person name="Linde D."/>
            <person name="Babiker R."/>
            <person name="Drula E."/>
            <person name="Ayuso-Fernandez I."/>
            <person name="Pacheco R."/>
            <person name="Padilla G."/>
            <person name="Ferreira P."/>
            <person name="Barriuso J."/>
            <person name="Kellner H."/>
            <person name="Castanera R."/>
            <person name="Alfaro M."/>
            <person name="Ramirez L."/>
            <person name="Pisabarro A.G."/>
            <person name="Kuo A."/>
            <person name="Tritt A."/>
            <person name="Lipzen A."/>
            <person name="He G."/>
            <person name="Yan M."/>
            <person name="Ng V."/>
            <person name="Cullen D."/>
            <person name="Martin F."/>
            <person name="Rosso M.-N."/>
            <person name="Henrissat B."/>
            <person name="Hibbett D."/>
            <person name="Martinez A.T."/>
            <person name="Grigoriev I.V."/>
        </authorList>
    </citation>
    <scope>NUCLEOTIDE SEQUENCE</scope>
    <source>
        <strain evidence="1">AH 40177</strain>
    </source>
</reference>
<proteinExistence type="predicted"/>
<protein>
    <submittedName>
        <fullName evidence="1">Uncharacterized protein</fullName>
    </submittedName>
</protein>
<gene>
    <name evidence="1" type="ORF">BDP27DRAFT_1430683</name>
</gene>
<comment type="caution">
    <text evidence="1">The sequence shown here is derived from an EMBL/GenBank/DDBJ whole genome shotgun (WGS) entry which is preliminary data.</text>
</comment>
<organism evidence="1 2">
    <name type="scientific">Rhodocollybia butyracea</name>
    <dbReference type="NCBI Taxonomy" id="206335"/>
    <lineage>
        <taxon>Eukaryota</taxon>
        <taxon>Fungi</taxon>
        <taxon>Dikarya</taxon>
        <taxon>Basidiomycota</taxon>
        <taxon>Agaricomycotina</taxon>
        <taxon>Agaricomycetes</taxon>
        <taxon>Agaricomycetidae</taxon>
        <taxon>Agaricales</taxon>
        <taxon>Marasmiineae</taxon>
        <taxon>Omphalotaceae</taxon>
        <taxon>Rhodocollybia</taxon>
    </lineage>
</organism>
<name>A0A9P5TZ59_9AGAR</name>